<feature type="domain" description="EF-hand" evidence="3">
    <location>
        <begin position="100"/>
        <end position="133"/>
    </location>
</feature>
<reference evidence="5" key="1">
    <citation type="journal article" date="2019" name="Int. J. Syst. Evol. Microbiol.">
        <title>The Global Catalogue of Microorganisms (GCM) 10K type strain sequencing project: providing services to taxonomists for standard genome sequencing and annotation.</title>
        <authorList>
            <consortium name="The Broad Institute Genomics Platform"/>
            <consortium name="The Broad Institute Genome Sequencing Center for Infectious Disease"/>
            <person name="Wu L."/>
            <person name="Ma J."/>
        </authorList>
    </citation>
    <scope>NUCLEOTIDE SEQUENCE [LARGE SCALE GENOMIC DNA]</scope>
    <source>
        <strain evidence="5">CGMCC 1.15180</strain>
    </source>
</reference>
<organism evidence="4 5">
    <name type="scientific">Streptomyces ochraceiscleroticus</name>
    <dbReference type="NCBI Taxonomy" id="47761"/>
    <lineage>
        <taxon>Bacteria</taxon>
        <taxon>Bacillati</taxon>
        <taxon>Actinomycetota</taxon>
        <taxon>Actinomycetes</taxon>
        <taxon>Kitasatosporales</taxon>
        <taxon>Streptomycetaceae</taxon>
        <taxon>Streptomyces</taxon>
    </lineage>
</organism>
<dbReference type="SMART" id="SM00054">
    <property type="entry name" value="EFh"/>
    <property type="match status" value="3"/>
</dbReference>
<dbReference type="PROSITE" id="PS00018">
    <property type="entry name" value="EF_HAND_1"/>
    <property type="match status" value="2"/>
</dbReference>
<proteinExistence type="predicted"/>
<keyword evidence="2" id="KW-0106">Calcium</keyword>
<protein>
    <submittedName>
        <fullName evidence="4">EF-hand domain-containing protein</fullName>
    </submittedName>
</protein>
<sequence>MPSNVQEQRLRRRFELWDKNNDGRIERSDWQGEVERLLRAFNETANSPKGKALSSAYMGMWDNLAAQAGVKSGDSVDFEQFKNAAAKQLLDQGKSGFDKGLRPTIKAILDLADTDGDGQVSREEFRTWIKVAGGEESKADEAFQRIDTDNSGQLSVEELIEAVRKFHSGELDVSLF</sequence>
<dbReference type="SUPFAM" id="SSF47473">
    <property type="entry name" value="EF-hand"/>
    <property type="match status" value="1"/>
</dbReference>
<dbReference type="RefSeq" id="WP_031066115.1">
    <property type="nucleotide sequence ID" value="NZ_JBHSPX010000008.1"/>
</dbReference>
<feature type="domain" description="EF-hand" evidence="3">
    <location>
        <begin position="134"/>
        <end position="169"/>
    </location>
</feature>
<evidence type="ECO:0000256" key="1">
    <source>
        <dbReference type="ARBA" id="ARBA00022737"/>
    </source>
</evidence>
<dbReference type="EMBL" id="JBHSPX010000008">
    <property type="protein sequence ID" value="MFC6066627.1"/>
    <property type="molecule type" value="Genomic_DNA"/>
</dbReference>
<accession>A0ABW1MV74</accession>
<keyword evidence="1" id="KW-0677">Repeat</keyword>
<dbReference type="Pfam" id="PF00036">
    <property type="entry name" value="EF-hand_1"/>
    <property type="match status" value="2"/>
</dbReference>
<evidence type="ECO:0000256" key="2">
    <source>
        <dbReference type="ARBA" id="ARBA00022837"/>
    </source>
</evidence>
<dbReference type="InterPro" id="IPR050145">
    <property type="entry name" value="Centrin_CML-like"/>
</dbReference>
<dbReference type="InterPro" id="IPR018247">
    <property type="entry name" value="EF_Hand_1_Ca_BS"/>
</dbReference>
<gene>
    <name evidence="4" type="ORF">ACFP4F_29360</name>
</gene>
<dbReference type="Pfam" id="PF13202">
    <property type="entry name" value="EF-hand_5"/>
    <property type="match status" value="1"/>
</dbReference>
<name>A0ABW1MV74_9ACTN</name>
<dbReference type="PANTHER" id="PTHR23050">
    <property type="entry name" value="CALCIUM BINDING PROTEIN"/>
    <property type="match status" value="1"/>
</dbReference>
<dbReference type="InterPro" id="IPR002048">
    <property type="entry name" value="EF_hand_dom"/>
</dbReference>
<evidence type="ECO:0000313" key="5">
    <source>
        <dbReference type="Proteomes" id="UP001596139"/>
    </source>
</evidence>
<dbReference type="Gene3D" id="1.10.238.10">
    <property type="entry name" value="EF-hand"/>
    <property type="match status" value="1"/>
</dbReference>
<dbReference type="Proteomes" id="UP001596139">
    <property type="component" value="Unassembled WGS sequence"/>
</dbReference>
<dbReference type="InterPro" id="IPR011992">
    <property type="entry name" value="EF-hand-dom_pair"/>
</dbReference>
<dbReference type="PROSITE" id="PS50222">
    <property type="entry name" value="EF_HAND_2"/>
    <property type="match status" value="3"/>
</dbReference>
<feature type="domain" description="EF-hand" evidence="3">
    <location>
        <begin position="5"/>
        <end position="40"/>
    </location>
</feature>
<evidence type="ECO:0000259" key="3">
    <source>
        <dbReference type="PROSITE" id="PS50222"/>
    </source>
</evidence>
<evidence type="ECO:0000313" key="4">
    <source>
        <dbReference type="EMBL" id="MFC6066627.1"/>
    </source>
</evidence>
<keyword evidence="5" id="KW-1185">Reference proteome</keyword>
<dbReference type="CDD" id="cd00051">
    <property type="entry name" value="EFh"/>
    <property type="match status" value="1"/>
</dbReference>
<comment type="caution">
    <text evidence="4">The sequence shown here is derived from an EMBL/GenBank/DDBJ whole genome shotgun (WGS) entry which is preliminary data.</text>
</comment>